<keyword evidence="3" id="KW-1185">Reference proteome</keyword>
<name>A0A1G9KXE5_9BACL</name>
<dbReference type="RefSeq" id="WP_062528203.1">
    <property type="nucleotide sequence ID" value="NZ_CP048429.1"/>
</dbReference>
<sequence length="114" mass="13612">MITPETLEEYYVRIGRLKQRYLQERFAEDLPAFTSREEAASWFRSLFGDNFIFVEEMDAANSEKYYLYDIIHDREFWERRQKDLREKGTANGLGMLLCTQRVDIYADGSVQMAF</sequence>
<dbReference type="EMBL" id="LIPY01000124">
    <property type="protein sequence ID" value="KWX69808.1"/>
    <property type="molecule type" value="Genomic_DNA"/>
</dbReference>
<proteinExistence type="predicted"/>
<accession>A0A1G9KXE5</accession>
<evidence type="ECO:0000313" key="3">
    <source>
        <dbReference type="Proteomes" id="UP000070252"/>
    </source>
</evidence>
<dbReference type="AlphaFoldDB" id="A0A1G9KXE5"/>
<reference evidence="1 3" key="1">
    <citation type="submission" date="2015-08" db="EMBL/GenBank/DDBJ databases">
        <title>Genome of Paenibacillus jilunlii.</title>
        <authorList>
            <person name="Sant'Anna F.H."/>
            <person name="Ambrosini A."/>
            <person name="Souza R."/>
            <person name="Bach E."/>
            <person name="Fernandes G."/>
            <person name="Balsanelli E."/>
            <person name="Baura V.A."/>
            <person name="Pedrosa F.O."/>
            <person name="Souza E.M."/>
            <person name="Passaglia L."/>
        </authorList>
    </citation>
    <scope>NUCLEOTIDE SEQUENCE [LARGE SCALE GENOMIC DNA]</scope>
    <source>
        <strain evidence="1 3">DSM 23019</strain>
    </source>
</reference>
<reference evidence="2 4" key="2">
    <citation type="submission" date="2016-10" db="EMBL/GenBank/DDBJ databases">
        <authorList>
            <person name="de Groot N.N."/>
        </authorList>
    </citation>
    <scope>NUCLEOTIDE SEQUENCE [LARGE SCALE GENOMIC DNA]</scope>
    <source>
        <strain evidence="2 4">CGMCC 1.10239</strain>
    </source>
</reference>
<evidence type="ECO:0000313" key="1">
    <source>
        <dbReference type="EMBL" id="KWX69808.1"/>
    </source>
</evidence>
<protein>
    <submittedName>
        <fullName evidence="2">Uncharacterized protein</fullName>
    </submittedName>
</protein>
<dbReference type="Proteomes" id="UP000070252">
    <property type="component" value="Unassembled WGS sequence"/>
</dbReference>
<organism evidence="2 4">
    <name type="scientific">Paenibacillus jilunlii</name>
    <dbReference type="NCBI Taxonomy" id="682956"/>
    <lineage>
        <taxon>Bacteria</taxon>
        <taxon>Bacillati</taxon>
        <taxon>Bacillota</taxon>
        <taxon>Bacilli</taxon>
        <taxon>Bacillales</taxon>
        <taxon>Paenibacillaceae</taxon>
        <taxon>Paenibacillus</taxon>
    </lineage>
</organism>
<dbReference type="Proteomes" id="UP000182783">
    <property type="component" value="Unassembled WGS sequence"/>
</dbReference>
<evidence type="ECO:0000313" key="4">
    <source>
        <dbReference type="Proteomes" id="UP000182783"/>
    </source>
</evidence>
<dbReference type="EMBL" id="FNGM01000003">
    <property type="protein sequence ID" value="SDL54015.1"/>
    <property type="molecule type" value="Genomic_DNA"/>
</dbReference>
<evidence type="ECO:0000313" key="2">
    <source>
        <dbReference type="EMBL" id="SDL54015.1"/>
    </source>
</evidence>
<gene>
    <name evidence="1" type="ORF">AML91_28960</name>
    <name evidence="2" type="ORF">SAMN05216191_103415</name>
</gene>
<dbReference type="OrthoDB" id="2428270at2"/>